<sequence length="115" mass="12957">MNGYLLFIFHEILDRDALVQYWLGLDAAIEGHAEEVISYGAIDRLEGTGDVEAVHLLRFPSFDAAKAWYQSDAYQALRPLVQKGARYFSAVLDGGRWTDAKDRMPHTIGRTRKAA</sequence>
<name>A0A292ZH50_SPHSA</name>
<evidence type="ECO:0000259" key="1">
    <source>
        <dbReference type="Pfam" id="PF07045"/>
    </source>
</evidence>
<evidence type="ECO:0000313" key="3">
    <source>
        <dbReference type="Proteomes" id="UP000221538"/>
    </source>
</evidence>
<dbReference type="SUPFAM" id="SSF54909">
    <property type="entry name" value="Dimeric alpha+beta barrel"/>
    <property type="match status" value="1"/>
</dbReference>
<reference evidence="2 3" key="1">
    <citation type="journal article" date="2013" name="Biodegradation">
        <title>Occurrence of 4-tert-butylphenol (4-t-BP) biodegradation in an aquatic sample caused by the presence of Spirodela polyrrhiza and isolation of a 4-t-BP-utilizing bacterium.</title>
        <authorList>
            <person name="Ogata Y."/>
            <person name="Toyama T."/>
            <person name="Yu N."/>
            <person name="Wang X."/>
            <person name="Sei K."/>
            <person name="Ike M."/>
        </authorList>
    </citation>
    <scope>NUCLEOTIDE SEQUENCE [LARGE SCALE GENOMIC DNA]</scope>
    <source>
        <strain evidence="2 3">OMI</strain>
    </source>
</reference>
<organism evidence="2 3">
    <name type="scientific">Sphingobium fuliginis (strain ATCC 27551)</name>
    <dbReference type="NCBI Taxonomy" id="336203"/>
    <lineage>
        <taxon>Bacteria</taxon>
        <taxon>Pseudomonadati</taxon>
        <taxon>Pseudomonadota</taxon>
        <taxon>Alphaproteobacteria</taxon>
        <taxon>Sphingomonadales</taxon>
        <taxon>Sphingomonadaceae</taxon>
        <taxon>Sphingobium</taxon>
    </lineage>
</organism>
<dbReference type="EMBL" id="BEWI01000032">
    <property type="protein sequence ID" value="GAY22169.1"/>
    <property type="molecule type" value="Genomic_DNA"/>
</dbReference>
<gene>
    <name evidence="2" type="ORF">SFOMI_2724</name>
</gene>
<dbReference type="InterPro" id="IPR010753">
    <property type="entry name" value="DUF1330"/>
</dbReference>
<dbReference type="InterPro" id="IPR011008">
    <property type="entry name" value="Dimeric_a/b-barrel"/>
</dbReference>
<proteinExistence type="predicted"/>
<comment type="caution">
    <text evidence="2">The sequence shown here is derived from an EMBL/GenBank/DDBJ whole genome shotgun (WGS) entry which is preliminary data.</text>
</comment>
<dbReference type="Proteomes" id="UP000221538">
    <property type="component" value="Unassembled WGS sequence"/>
</dbReference>
<protein>
    <recommendedName>
        <fullName evidence="1">DUF1330 domain-containing protein</fullName>
    </recommendedName>
</protein>
<feature type="domain" description="DUF1330" evidence="1">
    <location>
        <begin position="3"/>
        <end position="92"/>
    </location>
</feature>
<dbReference type="Gene3D" id="3.30.70.100">
    <property type="match status" value="1"/>
</dbReference>
<accession>A0A292ZH50</accession>
<dbReference type="Pfam" id="PF07045">
    <property type="entry name" value="DUF1330"/>
    <property type="match status" value="1"/>
</dbReference>
<reference evidence="2 3" key="2">
    <citation type="journal article" date="2013" name="Environ. Sci. Technol.">
        <title>The 4-tert-butylphenol-utilizing bacterium Sphingobium fuliginis OMI can degrade bisphenols via phenolic ring hydroxylation and meta-cleavage pathway.</title>
        <authorList>
            <person name="Ogata Y."/>
            <person name="Goda S."/>
            <person name="Toyama T."/>
            <person name="Sei K."/>
            <person name="Ike M."/>
        </authorList>
    </citation>
    <scope>NUCLEOTIDE SEQUENCE [LARGE SCALE GENOMIC DNA]</scope>
    <source>
        <strain evidence="2 3">OMI</strain>
    </source>
</reference>
<dbReference type="RefSeq" id="WP_099186065.1">
    <property type="nucleotide sequence ID" value="NZ_BEWI01000032.1"/>
</dbReference>
<evidence type="ECO:0000313" key="2">
    <source>
        <dbReference type="EMBL" id="GAY22169.1"/>
    </source>
</evidence>
<dbReference type="AlphaFoldDB" id="A0A292ZH50"/>